<accession>A0A9Q1H363</accession>
<feature type="region of interest" description="Disordered" evidence="1">
    <location>
        <begin position="287"/>
        <end position="407"/>
    </location>
</feature>
<name>A0A9Q1H363_HOLLE</name>
<evidence type="ECO:0000259" key="2">
    <source>
        <dbReference type="SMART" id="SM00462"/>
    </source>
</evidence>
<gene>
    <name evidence="3" type="ORF">HOLleu_27971</name>
</gene>
<reference evidence="3" key="1">
    <citation type="submission" date="2021-10" db="EMBL/GenBank/DDBJ databases">
        <title>Tropical sea cucumber genome reveals ecological adaptation and Cuvierian tubules defense mechanism.</title>
        <authorList>
            <person name="Chen T."/>
        </authorList>
    </citation>
    <scope>NUCLEOTIDE SEQUENCE</scope>
    <source>
        <strain evidence="3">Nanhai2018</strain>
        <tissue evidence="3">Muscle</tissue>
    </source>
</reference>
<dbReference type="Pfam" id="PF14719">
    <property type="entry name" value="PID_2"/>
    <property type="match status" value="1"/>
</dbReference>
<dbReference type="PANTHER" id="PTHR11232">
    <property type="entry name" value="PHOSPHOTYROSINE INTERACTION DOMAIN-CONTAINING FAMILY MEMBER"/>
    <property type="match status" value="1"/>
</dbReference>
<evidence type="ECO:0000313" key="3">
    <source>
        <dbReference type="EMBL" id="KAJ8031288.1"/>
    </source>
</evidence>
<dbReference type="SUPFAM" id="SSF50729">
    <property type="entry name" value="PH domain-like"/>
    <property type="match status" value="1"/>
</dbReference>
<evidence type="ECO:0000313" key="4">
    <source>
        <dbReference type="Proteomes" id="UP001152320"/>
    </source>
</evidence>
<dbReference type="Proteomes" id="UP001152320">
    <property type="component" value="Chromosome 13"/>
</dbReference>
<feature type="compositionally biased region" description="Basic and acidic residues" evidence="1">
    <location>
        <begin position="299"/>
        <end position="333"/>
    </location>
</feature>
<dbReference type="InterPro" id="IPR011993">
    <property type="entry name" value="PH-like_dom_sf"/>
</dbReference>
<evidence type="ECO:0000256" key="1">
    <source>
        <dbReference type="SAM" id="MobiDB-lite"/>
    </source>
</evidence>
<protein>
    <recommendedName>
        <fullName evidence="2">PID domain-containing protein</fullName>
    </recommendedName>
</protein>
<dbReference type="EMBL" id="JAIZAY010000013">
    <property type="protein sequence ID" value="KAJ8031288.1"/>
    <property type="molecule type" value="Genomic_DNA"/>
</dbReference>
<feature type="domain" description="PID" evidence="2">
    <location>
        <begin position="149"/>
        <end position="290"/>
    </location>
</feature>
<feature type="compositionally biased region" description="Low complexity" evidence="1">
    <location>
        <begin position="369"/>
        <end position="381"/>
    </location>
</feature>
<sequence length="463" mass="53114">MARSRGDVVTETPSDESNQVVNEYDKLVIIRRNCTIIGHAQWRLPEVVCCRTTNLKTETARGLHNIYNNSYYVLGVDVLNTLNNCEFESDSFNDATVVGCALLPKELVYLKTDNLEKNFFQHLHRIPEEHTNKMLAQKSKSKFSVDLVPEDPVFYAQYLGKMEIASFRKREMIISAIEMLVKRGVNVNLGNLPRVSMTFNSFGIHMIDTSSGKPNAKYEFGFRLSDISYCLANRGMKRIFAWVVTDPSGQKKPRVHAVLCGNENVAKIMALLMTEYFNIAYKDHKAAEGKKRRQRKLNHRLEGLRLHQSMDETSMTRDEEKSEKERMYTKNKESPAGARPVRRPSQLLPPKARPRPRLPMLDPSSECHPSWLSPSSTSTLLGRSKSTSAADSLRPPERTSSFSHQMVRERHYRQAFNYDPDTSDAKSIKDACNTLRRLKVNPEKWEDQTEVDSLFNWVDDEQT</sequence>
<dbReference type="InterPro" id="IPR051133">
    <property type="entry name" value="Adapter_Engulfment-Domain"/>
</dbReference>
<dbReference type="InterPro" id="IPR006020">
    <property type="entry name" value="PTB/PI_dom"/>
</dbReference>
<dbReference type="CDD" id="cd00934">
    <property type="entry name" value="PTB"/>
    <property type="match status" value="1"/>
</dbReference>
<dbReference type="SMART" id="SM00462">
    <property type="entry name" value="PTB"/>
    <property type="match status" value="1"/>
</dbReference>
<organism evidence="3 4">
    <name type="scientific">Holothuria leucospilota</name>
    <name type="common">Black long sea cucumber</name>
    <name type="synonym">Mertensiothuria leucospilota</name>
    <dbReference type="NCBI Taxonomy" id="206669"/>
    <lineage>
        <taxon>Eukaryota</taxon>
        <taxon>Metazoa</taxon>
        <taxon>Echinodermata</taxon>
        <taxon>Eleutherozoa</taxon>
        <taxon>Echinozoa</taxon>
        <taxon>Holothuroidea</taxon>
        <taxon>Aspidochirotacea</taxon>
        <taxon>Aspidochirotida</taxon>
        <taxon>Holothuriidae</taxon>
        <taxon>Holothuria</taxon>
    </lineage>
</organism>
<dbReference type="OrthoDB" id="5962185at2759"/>
<proteinExistence type="predicted"/>
<keyword evidence="4" id="KW-1185">Reference proteome</keyword>
<comment type="caution">
    <text evidence="3">The sequence shown here is derived from an EMBL/GenBank/DDBJ whole genome shotgun (WGS) entry which is preliminary data.</text>
</comment>
<dbReference type="Gene3D" id="2.30.29.30">
    <property type="entry name" value="Pleckstrin-homology domain (PH domain)/Phosphotyrosine-binding domain (PTB)"/>
    <property type="match status" value="1"/>
</dbReference>
<dbReference type="AlphaFoldDB" id="A0A9Q1H363"/>
<dbReference type="PANTHER" id="PTHR11232:SF74">
    <property type="entry name" value="PTB DOMAIN-CONTAINING ADAPTER PROTEIN CED-6-LIKE PROTEIN"/>
    <property type="match status" value="1"/>
</dbReference>